<dbReference type="AlphaFoldDB" id="A0A6P0GFN0"/>
<sequence>MNDHPPEDLTAEATFLLRRPQLRAEVLASADFRAWREKLRTADVDETTYYVRGGDMLKDEDQIIVEWLRRTRPALLRDEEE</sequence>
<name>A0A6P0GFN0_9ACTN</name>
<evidence type="ECO:0000313" key="2">
    <source>
        <dbReference type="Proteomes" id="UP000471126"/>
    </source>
</evidence>
<evidence type="ECO:0000313" key="1">
    <source>
        <dbReference type="EMBL" id="NEM06060.1"/>
    </source>
</evidence>
<reference evidence="1 2" key="1">
    <citation type="submission" date="2019-12" db="EMBL/GenBank/DDBJ databases">
        <title>WGS of CPCC 203550 I12A-02606.</title>
        <authorList>
            <person name="Jiang Z."/>
        </authorList>
    </citation>
    <scope>NUCLEOTIDE SEQUENCE [LARGE SCALE GENOMIC DNA]</scope>
    <source>
        <strain evidence="1 2">I12A-02606</strain>
    </source>
</reference>
<accession>A0A6P0GFN0</accession>
<comment type="caution">
    <text evidence="1">The sequence shown here is derived from an EMBL/GenBank/DDBJ whole genome shotgun (WGS) entry which is preliminary data.</text>
</comment>
<dbReference type="Proteomes" id="UP000471126">
    <property type="component" value="Unassembled WGS sequence"/>
</dbReference>
<protein>
    <submittedName>
        <fullName evidence="1">Uncharacterized protein</fullName>
    </submittedName>
</protein>
<dbReference type="RefSeq" id="WP_163476233.1">
    <property type="nucleotide sequence ID" value="NZ_JAAGWE010000013.1"/>
</dbReference>
<proteinExistence type="predicted"/>
<dbReference type="EMBL" id="JAAGWE010000013">
    <property type="protein sequence ID" value="NEM06060.1"/>
    <property type="molecule type" value="Genomic_DNA"/>
</dbReference>
<organism evidence="1 2">
    <name type="scientific">Geodermatophilus normandii</name>
    <dbReference type="NCBI Taxonomy" id="1137989"/>
    <lineage>
        <taxon>Bacteria</taxon>
        <taxon>Bacillati</taxon>
        <taxon>Actinomycetota</taxon>
        <taxon>Actinomycetes</taxon>
        <taxon>Geodermatophilales</taxon>
        <taxon>Geodermatophilaceae</taxon>
        <taxon>Geodermatophilus</taxon>
    </lineage>
</organism>
<gene>
    <name evidence="1" type="ORF">GCU54_08515</name>
</gene>